<protein>
    <recommendedName>
        <fullName evidence="6">NarX-like N-terminal domain-containing protein</fullName>
    </recommendedName>
</protein>
<keyword evidence="8" id="KW-1185">Reference proteome</keyword>
<evidence type="ECO:0000259" key="6">
    <source>
        <dbReference type="Pfam" id="PF13675"/>
    </source>
</evidence>
<sequence>MPTDREPDCREDDGAALYAHWISLAGRLRMLSQRIGLQLLLFGGLDDRAAMRERLLTAVGQFEAGQRDLLAGDPAMGVPPLPAGAARSLFEGGTASVGEKVTTFLEEVRAMAEAPADGTPVALSVTRLVQRRCDAVLAALGEVVVTLEAERAAILAARPRAGGGRQPSEPNASPAATGEAAAGLSVAFNAKVAAARIGPLGTALAALTEELKMMSEALHGQAPEPAASVPTEVAPRPADPAEKAERARPNRKRARSA</sequence>
<keyword evidence="3" id="KW-1133">Transmembrane helix</keyword>
<reference evidence="7 8" key="2">
    <citation type="submission" date="2015-10" db="EMBL/GenBank/DDBJ databases">
        <title>Draft Genome Sequence of Prosthecomicrobium hirschii ATCC 27832.</title>
        <authorList>
            <person name="Daniel J."/>
            <person name="Givan S.A."/>
            <person name="Brun Y.V."/>
            <person name="Brown P.J."/>
        </authorList>
    </citation>
    <scope>NUCLEOTIDE SEQUENCE [LARGE SCALE GENOMIC DNA]</scope>
    <source>
        <strain evidence="7 8">16</strain>
    </source>
</reference>
<dbReference type="Proteomes" id="UP000048984">
    <property type="component" value="Unassembled WGS sequence"/>
</dbReference>
<feature type="domain" description="NarX-like N-terminal" evidence="6">
    <location>
        <begin position="19"/>
        <end position="90"/>
    </location>
</feature>
<evidence type="ECO:0000256" key="3">
    <source>
        <dbReference type="ARBA" id="ARBA00022989"/>
    </source>
</evidence>
<keyword evidence="4" id="KW-0472">Membrane</keyword>
<dbReference type="GO" id="GO:0016020">
    <property type="term" value="C:membrane"/>
    <property type="evidence" value="ECO:0007669"/>
    <property type="project" value="UniProtKB-SubCell"/>
</dbReference>
<dbReference type="STRING" id="665126.ABB55_23895"/>
<reference evidence="7 8" key="1">
    <citation type="submission" date="2015-09" db="EMBL/GenBank/DDBJ databases">
        <authorList>
            <person name="Jackson K.R."/>
            <person name="Lunt B.L."/>
            <person name="Fisher J.N.B."/>
            <person name="Gardner A.V."/>
            <person name="Bailey M.E."/>
            <person name="Deus L.M."/>
            <person name="Earl A.S."/>
            <person name="Gibby P.D."/>
            <person name="Hartmann K.A."/>
            <person name="Liu J.E."/>
            <person name="Manci A.M."/>
            <person name="Nielsen D.A."/>
            <person name="Solomon M.B."/>
            <person name="Breakwell D.P."/>
            <person name="Burnett S.H."/>
            <person name="Grose J.H."/>
        </authorList>
    </citation>
    <scope>NUCLEOTIDE SEQUENCE [LARGE SCALE GENOMIC DNA]</scope>
    <source>
        <strain evidence="7 8">16</strain>
    </source>
</reference>
<name>A0A0P6VUF7_9HYPH</name>
<keyword evidence="2" id="KW-0812">Transmembrane</keyword>
<feature type="region of interest" description="Disordered" evidence="5">
    <location>
        <begin position="216"/>
        <end position="257"/>
    </location>
</feature>
<evidence type="ECO:0000256" key="1">
    <source>
        <dbReference type="ARBA" id="ARBA00004141"/>
    </source>
</evidence>
<comment type="subcellular location">
    <subcellularLocation>
        <location evidence="1">Membrane</location>
        <topology evidence="1">Multi-pass membrane protein</topology>
    </subcellularLocation>
</comment>
<comment type="caution">
    <text evidence="7">The sequence shown here is derived from an EMBL/GenBank/DDBJ whole genome shotgun (WGS) entry which is preliminary data.</text>
</comment>
<dbReference type="EMBL" id="LJYW01000001">
    <property type="protein sequence ID" value="KPL54886.1"/>
    <property type="molecule type" value="Genomic_DNA"/>
</dbReference>
<accession>A0A0P6VUF7</accession>
<dbReference type="InterPro" id="IPR029095">
    <property type="entry name" value="NarX-like_N"/>
</dbReference>
<evidence type="ECO:0000256" key="5">
    <source>
        <dbReference type="SAM" id="MobiDB-lite"/>
    </source>
</evidence>
<dbReference type="Pfam" id="PF13675">
    <property type="entry name" value="PilJ"/>
    <property type="match status" value="1"/>
</dbReference>
<feature type="compositionally biased region" description="Basic and acidic residues" evidence="5">
    <location>
        <begin position="239"/>
        <end position="248"/>
    </location>
</feature>
<evidence type="ECO:0000313" key="8">
    <source>
        <dbReference type="Proteomes" id="UP000048984"/>
    </source>
</evidence>
<gene>
    <name evidence="7" type="ORF">ABB55_23895</name>
</gene>
<dbReference type="RefSeq" id="WP_054361052.1">
    <property type="nucleotide sequence ID" value="NZ_LJYW01000001.1"/>
</dbReference>
<organism evidence="7 8">
    <name type="scientific">Prosthecodimorpha hirschii</name>
    <dbReference type="NCBI Taxonomy" id="665126"/>
    <lineage>
        <taxon>Bacteria</taxon>
        <taxon>Pseudomonadati</taxon>
        <taxon>Pseudomonadota</taxon>
        <taxon>Alphaproteobacteria</taxon>
        <taxon>Hyphomicrobiales</taxon>
        <taxon>Ancalomicrobiaceae</taxon>
        <taxon>Prosthecodimorpha</taxon>
    </lineage>
</organism>
<proteinExistence type="predicted"/>
<evidence type="ECO:0000256" key="2">
    <source>
        <dbReference type="ARBA" id="ARBA00022692"/>
    </source>
</evidence>
<dbReference type="AlphaFoldDB" id="A0A0P6VUF7"/>
<evidence type="ECO:0000313" key="7">
    <source>
        <dbReference type="EMBL" id="KPL54886.1"/>
    </source>
</evidence>
<evidence type="ECO:0000256" key="4">
    <source>
        <dbReference type="ARBA" id="ARBA00023136"/>
    </source>
</evidence>